<dbReference type="CDD" id="cd09128">
    <property type="entry name" value="PLDc_unchar1_2"/>
    <property type="match status" value="1"/>
</dbReference>
<evidence type="ECO:0000256" key="2">
    <source>
        <dbReference type="ARBA" id="ARBA00022963"/>
    </source>
</evidence>
<dbReference type="GO" id="GO:0016787">
    <property type="term" value="F:hydrolase activity"/>
    <property type="evidence" value="ECO:0007669"/>
    <property type="project" value="UniProtKB-KW"/>
</dbReference>
<dbReference type="PROSITE" id="PS50035">
    <property type="entry name" value="PLD"/>
    <property type="match status" value="1"/>
</dbReference>
<dbReference type="EMBL" id="JBHTAA010000005">
    <property type="protein sequence ID" value="MFC7204114.1"/>
    <property type="molecule type" value="Genomic_DNA"/>
</dbReference>
<evidence type="ECO:0000256" key="3">
    <source>
        <dbReference type="ARBA" id="ARBA00023098"/>
    </source>
</evidence>
<dbReference type="PANTHER" id="PTHR43856">
    <property type="entry name" value="CARDIOLIPIN HYDROLASE"/>
    <property type="match status" value="1"/>
</dbReference>
<dbReference type="GO" id="GO:0016042">
    <property type="term" value="P:lipid catabolic process"/>
    <property type="evidence" value="ECO:0007669"/>
    <property type="project" value="UniProtKB-KW"/>
</dbReference>
<evidence type="ECO:0000313" key="5">
    <source>
        <dbReference type="EMBL" id="MFC7204114.1"/>
    </source>
</evidence>
<dbReference type="InterPro" id="IPR001736">
    <property type="entry name" value="PLipase_D/transphosphatidylase"/>
</dbReference>
<organism evidence="5 6">
    <name type="scientific">Haloferax namakaokahaiae</name>
    <dbReference type="NCBI Taxonomy" id="1748331"/>
    <lineage>
        <taxon>Archaea</taxon>
        <taxon>Methanobacteriati</taxon>
        <taxon>Methanobacteriota</taxon>
        <taxon>Stenosarchaea group</taxon>
        <taxon>Halobacteria</taxon>
        <taxon>Halobacteriales</taxon>
        <taxon>Haloferacaceae</taxon>
        <taxon>Haloferax</taxon>
    </lineage>
</organism>
<gene>
    <name evidence="5" type="ORF">ACFQJC_11365</name>
</gene>
<evidence type="ECO:0000256" key="1">
    <source>
        <dbReference type="ARBA" id="ARBA00022801"/>
    </source>
</evidence>
<comment type="caution">
    <text evidence="5">The sequence shown here is derived from an EMBL/GenBank/DDBJ whole genome shotgun (WGS) entry which is preliminary data.</text>
</comment>
<dbReference type="InterPro" id="IPR051406">
    <property type="entry name" value="PLD_domain"/>
</dbReference>
<keyword evidence="2" id="KW-0442">Lipid degradation</keyword>
<keyword evidence="6" id="KW-1185">Reference proteome</keyword>
<feature type="domain" description="PLD phosphodiesterase" evidence="4">
    <location>
        <begin position="471"/>
        <end position="497"/>
    </location>
</feature>
<dbReference type="SUPFAM" id="SSF56024">
    <property type="entry name" value="Phospholipase D/nuclease"/>
    <property type="match status" value="2"/>
</dbReference>
<evidence type="ECO:0000259" key="4">
    <source>
        <dbReference type="PROSITE" id="PS50035"/>
    </source>
</evidence>
<keyword evidence="1" id="KW-0378">Hydrolase</keyword>
<evidence type="ECO:0000313" key="6">
    <source>
        <dbReference type="Proteomes" id="UP001596481"/>
    </source>
</evidence>
<sequence>MSYAHRVVLVLVLVCPAVVASPAAATPPTAAVPTATPSIETVSNATTAAVSNTTTAAIPDATTDGATVHVVAFLPNPTTPDDRGEFVVVSAPEGTNVTLDDGEGRVSFVAPGGDVAVTSNPAYTSNLTDTPVVSPGLELANGRETVTLSVNGSVRDRFSYTRAEEGAVATRTEDGWSWWPRALPKRPVTTHGSANATVFTLPDSPEIPKSTLREADTRILLAGYVVTSPAVADELVAAQERGVHVEVLVDDAPVGGFSRQSAQVLDRLASAGVTVRVVGDPHSFHHPKYAVVDNRALVMTENWKPSGTGGNKSRGWGVIVHSASVAADLARTFEDDSSLPQTRPWSRFERRTSFVDADSATGSYPSRSEPTRVAVDSVAVLRAPDNAEGAVVRRLDSTDDRIDVIQPTVEPESPFVFALKRAAERGVRVRLLLGSVWYVEDENRRLADELNAWAERTGNPLSVRLARPAGRYGAIHAKGVVADDTVLVGSLNWNRHSARENREVVVALESAGAAAYYRRVFDADWRASNRGPRPELVALAVCAVLVGVVALRKIEFES</sequence>
<dbReference type="SMART" id="SM00155">
    <property type="entry name" value="PLDc"/>
    <property type="match status" value="2"/>
</dbReference>
<dbReference type="RefSeq" id="WP_390223541.1">
    <property type="nucleotide sequence ID" value="NZ_JBHTAA010000005.1"/>
</dbReference>
<name>A0ABD5ZFR4_9EURY</name>
<dbReference type="Gene3D" id="3.30.870.10">
    <property type="entry name" value="Endonuclease Chain A"/>
    <property type="match status" value="2"/>
</dbReference>
<protein>
    <submittedName>
        <fullName evidence="5">Phosphatidylserine/phosphatidylglycerophosphate/ cardiolipin synthase family protein</fullName>
    </submittedName>
</protein>
<proteinExistence type="predicted"/>
<dbReference type="InterPro" id="IPR025202">
    <property type="entry name" value="PLD-like_dom"/>
</dbReference>
<dbReference type="Proteomes" id="UP001596481">
    <property type="component" value="Unassembled WGS sequence"/>
</dbReference>
<dbReference type="Pfam" id="PF13091">
    <property type="entry name" value="PLDc_2"/>
    <property type="match status" value="2"/>
</dbReference>
<reference evidence="5 6" key="1">
    <citation type="journal article" date="2019" name="Int. J. Syst. Evol. Microbiol.">
        <title>The Global Catalogue of Microorganisms (GCM) 10K type strain sequencing project: providing services to taxonomists for standard genome sequencing and annotation.</title>
        <authorList>
            <consortium name="The Broad Institute Genomics Platform"/>
            <consortium name="The Broad Institute Genome Sequencing Center for Infectious Disease"/>
            <person name="Wu L."/>
            <person name="Ma J."/>
        </authorList>
    </citation>
    <scope>NUCLEOTIDE SEQUENCE [LARGE SCALE GENOMIC DNA]</scope>
    <source>
        <strain evidence="5 6">DSM 29988</strain>
    </source>
</reference>
<keyword evidence="3" id="KW-0443">Lipid metabolism</keyword>
<dbReference type="AlphaFoldDB" id="A0ABD5ZFR4"/>
<dbReference type="PANTHER" id="PTHR43856:SF1">
    <property type="entry name" value="MITOCHONDRIAL CARDIOLIPIN HYDROLASE"/>
    <property type="match status" value="1"/>
</dbReference>
<accession>A0ABD5ZFR4</accession>